<comment type="caution">
    <text evidence="1">The sequence shown here is derived from an EMBL/GenBank/DDBJ whole genome shotgun (WGS) entry which is preliminary data.</text>
</comment>
<protein>
    <submittedName>
        <fullName evidence="1">Uncharacterized protein</fullName>
    </submittedName>
</protein>
<dbReference type="EMBL" id="JAYKXP010000130">
    <property type="protein sequence ID" value="KAK7024209.1"/>
    <property type="molecule type" value="Genomic_DNA"/>
</dbReference>
<proteinExistence type="predicted"/>
<evidence type="ECO:0000313" key="1">
    <source>
        <dbReference type="EMBL" id="KAK7024209.1"/>
    </source>
</evidence>
<dbReference type="AlphaFoldDB" id="A0AAW0BER2"/>
<reference evidence="1 2" key="1">
    <citation type="submission" date="2024-01" db="EMBL/GenBank/DDBJ databases">
        <title>A draft genome for a cacao thread blight-causing isolate of Paramarasmius palmivorus.</title>
        <authorList>
            <person name="Baruah I.K."/>
            <person name="Bukari Y."/>
            <person name="Amoako-Attah I."/>
            <person name="Meinhardt L.W."/>
            <person name="Bailey B.A."/>
            <person name="Cohen S.P."/>
        </authorList>
    </citation>
    <scope>NUCLEOTIDE SEQUENCE [LARGE SCALE GENOMIC DNA]</scope>
    <source>
        <strain evidence="1 2">GH-12</strain>
    </source>
</reference>
<dbReference type="Proteomes" id="UP001383192">
    <property type="component" value="Unassembled WGS sequence"/>
</dbReference>
<organism evidence="1 2">
    <name type="scientific">Paramarasmius palmivorus</name>
    <dbReference type="NCBI Taxonomy" id="297713"/>
    <lineage>
        <taxon>Eukaryota</taxon>
        <taxon>Fungi</taxon>
        <taxon>Dikarya</taxon>
        <taxon>Basidiomycota</taxon>
        <taxon>Agaricomycotina</taxon>
        <taxon>Agaricomycetes</taxon>
        <taxon>Agaricomycetidae</taxon>
        <taxon>Agaricales</taxon>
        <taxon>Marasmiineae</taxon>
        <taxon>Marasmiaceae</taxon>
        <taxon>Paramarasmius</taxon>
    </lineage>
</organism>
<keyword evidence="2" id="KW-1185">Reference proteome</keyword>
<sequence length="183" mass="21424">MSLSANTSPPLNLANLSAMEKTIIQNEIQVHLEYEITKVARIRGYETLSSGQGHLWSSVRTNYGRQDWNQVGRLYRRCYSFEHNRQRLPCAYVEWVTDSLPARLRRDIERLRCLFDMFQARGKWSRDGVVGDTEELITDVLWEHREKTAILSLRAAFEQFVDDERDELEVARSVSVVKDEEED</sequence>
<gene>
    <name evidence="1" type="ORF">VNI00_016517</name>
</gene>
<evidence type="ECO:0000313" key="2">
    <source>
        <dbReference type="Proteomes" id="UP001383192"/>
    </source>
</evidence>
<name>A0AAW0BER2_9AGAR</name>
<accession>A0AAW0BER2</accession>